<keyword evidence="3" id="KW-0238">DNA-binding</keyword>
<keyword evidence="4" id="KW-0804">Transcription</keyword>
<evidence type="ECO:0000256" key="4">
    <source>
        <dbReference type="ARBA" id="ARBA00023163"/>
    </source>
</evidence>
<feature type="domain" description="TF-B3" evidence="6">
    <location>
        <begin position="468"/>
        <end position="564"/>
    </location>
</feature>
<organism evidence="7 8">
    <name type="scientific">Papaver nudicaule</name>
    <name type="common">Iceland poppy</name>
    <dbReference type="NCBI Taxonomy" id="74823"/>
    <lineage>
        <taxon>Eukaryota</taxon>
        <taxon>Viridiplantae</taxon>
        <taxon>Streptophyta</taxon>
        <taxon>Embryophyta</taxon>
        <taxon>Tracheophyta</taxon>
        <taxon>Spermatophyta</taxon>
        <taxon>Magnoliopsida</taxon>
        <taxon>Ranunculales</taxon>
        <taxon>Papaveraceae</taxon>
        <taxon>Papaveroideae</taxon>
        <taxon>Papaver</taxon>
    </lineage>
</organism>
<dbReference type="Pfam" id="PF02362">
    <property type="entry name" value="B3"/>
    <property type="match status" value="4"/>
</dbReference>
<dbReference type="PANTHER" id="PTHR31391">
    <property type="entry name" value="B3 DOMAIN-CONTAINING PROTEIN OS11G0197600-RELATED"/>
    <property type="match status" value="1"/>
</dbReference>
<comment type="caution">
    <text evidence="7">The sequence shown here is derived from an EMBL/GenBank/DDBJ whole genome shotgun (WGS) entry which is preliminary data.</text>
</comment>
<reference evidence="7" key="1">
    <citation type="submission" date="2022-03" db="EMBL/GenBank/DDBJ databases">
        <title>A functionally conserved STORR gene fusion in Papaver species that diverged 16.8 million years ago.</title>
        <authorList>
            <person name="Catania T."/>
        </authorList>
    </citation>
    <scope>NUCLEOTIDE SEQUENCE</scope>
    <source>
        <strain evidence="7">S-191538</strain>
    </source>
</reference>
<dbReference type="Gene3D" id="2.40.330.10">
    <property type="entry name" value="DNA-binding pseudobarrel domain"/>
    <property type="match status" value="4"/>
</dbReference>
<keyword evidence="8" id="KW-1185">Reference proteome</keyword>
<dbReference type="PANTHER" id="PTHR31391:SF106">
    <property type="entry name" value="B3 DOMAIN-CONTAINING PROTEIN OS01G0723500"/>
    <property type="match status" value="1"/>
</dbReference>
<keyword evidence="5" id="KW-0539">Nucleus</keyword>
<dbReference type="InterPro" id="IPR044837">
    <property type="entry name" value="REM16-like"/>
</dbReference>
<dbReference type="AlphaFoldDB" id="A0AA41W3F6"/>
<comment type="subcellular location">
    <subcellularLocation>
        <location evidence="1">Nucleus</location>
    </subcellularLocation>
</comment>
<evidence type="ECO:0000256" key="2">
    <source>
        <dbReference type="ARBA" id="ARBA00023015"/>
    </source>
</evidence>
<proteinExistence type="predicted"/>
<sequence length="568" mass="65884">MHFLDIIHTSIIRDKRLVLPNEFTKKYGKELSDHAIITIPNGIWHIGISKGEGELVFEKGWPEFMEFYSVCVGHLILFRYDGNSIFHVNIFDIDSTEIDYYPSHMDNTKHEVELVSSYSDEVEVVLPSKNRKVEVISLPSNNTQSIYEPSMSSVSTTQSIYEPSMSTRHEFSQNKRKQRAFIPLRFHTKEFRATVEAAEAFKPENPFFKLIIQASHIKRGVTVPAVFAAAHLTSITQIMITVRVSDGRSWEVKYIFRAPTERRLSQGWNKFAADNDLKEGDVCVFELIDREKIELNVHIFRQHKTFARKVTPRIRNYTAKFMATLVATEEFTSENPFFTVIMQPSNVDRQLLRVPTVFATTHFTNITQIVITLKVSDGRTWEVGYVFRAPKGRWLTQGWRKFAADNDLKEGDFCVFELVDRKKFEFVVHIFEQQEPSARKIAPKSSYYTTEFQETLDAAEEFTSENPFFKVVMHAAQIKGGFVRVPASFSPLANITRMVINLRVSDEETWDVGYISRTPIERRISHGWREFVSDNDLKEGDVCVFELVDHKKKFEMKVHIFRLLQDIV</sequence>
<dbReference type="EMBL" id="JAJJMA010347078">
    <property type="protein sequence ID" value="MCL7052189.1"/>
    <property type="molecule type" value="Genomic_DNA"/>
</dbReference>
<dbReference type="InterPro" id="IPR015300">
    <property type="entry name" value="DNA-bd_pseudobarrel_sf"/>
</dbReference>
<gene>
    <name evidence="7" type="ORF">MKW94_021466</name>
</gene>
<dbReference type="Proteomes" id="UP001177140">
    <property type="component" value="Unassembled WGS sequence"/>
</dbReference>
<accession>A0AA41W3F6</accession>
<name>A0AA41W3F6_PAPNU</name>
<evidence type="ECO:0000256" key="1">
    <source>
        <dbReference type="ARBA" id="ARBA00004123"/>
    </source>
</evidence>
<feature type="domain" description="TF-B3" evidence="6">
    <location>
        <begin position="206"/>
        <end position="303"/>
    </location>
</feature>
<dbReference type="SMART" id="SM01019">
    <property type="entry name" value="B3"/>
    <property type="match status" value="4"/>
</dbReference>
<dbReference type="GO" id="GO:0003677">
    <property type="term" value="F:DNA binding"/>
    <property type="evidence" value="ECO:0007669"/>
    <property type="project" value="UniProtKB-KW"/>
</dbReference>
<dbReference type="PROSITE" id="PS50863">
    <property type="entry name" value="B3"/>
    <property type="match status" value="4"/>
</dbReference>
<evidence type="ECO:0000259" key="6">
    <source>
        <dbReference type="PROSITE" id="PS50863"/>
    </source>
</evidence>
<evidence type="ECO:0000256" key="3">
    <source>
        <dbReference type="ARBA" id="ARBA00023125"/>
    </source>
</evidence>
<dbReference type="SUPFAM" id="SSF101936">
    <property type="entry name" value="DNA-binding pseudobarrel domain"/>
    <property type="match status" value="4"/>
</dbReference>
<evidence type="ECO:0000313" key="7">
    <source>
        <dbReference type="EMBL" id="MCL7052189.1"/>
    </source>
</evidence>
<evidence type="ECO:0000313" key="8">
    <source>
        <dbReference type="Proteomes" id="UP001177140"/>
    </source>
</evidence>
<feature type="domain" description="TF-B3" evidence="6">
    <location>
        <begin position="2"/>
        <end position="94"/>
    </location>
</feature>
<dbReference type="CDD" id="cd10017">
    <property type="entry name" value="B3_DNA"/>
    <property type="match status" value="4"/>
</dbReference>
<dbReference type="GO" id="GO:0005634">
    <property type="term" value="C:nucleus"/>
    <property type="evidence" value="ECO:0007669"/>
    <property type="project" value="UniProtKB-SubCell"/>
</dbReference>
<protein>
    <recommendedName>
        <fullName evidence="6">TF-B3 domain-containing protein</fullName>
    </recommendedName>
</protein>
<keyword evidence="2" id="KW-0805">Transcription regulation</keyword>
<dbReference type="InterPro" id="IPR003340">
    <property type="entry name" value="B3_DNA-bd"/>
</dbReference>
<feature type="domain" description="TF-B3" evidence="6">
    <location>
        <begin position="337"/>
        <end position="434"/>
    </location>
</feature>
<evidence type="ECO:0000256" key="5">
    <source>
        <dbReference type="ARBA" id="ARBA00023242"/>
    </source>
</evidence>